<evidence type="ECO:0008006" key="4">
    <source>
        <dbReference type="Google" id="ProtNLM"/>
    </source>
</evidence>
<protein>
    <recommendedName>
        <fullName evidence="4">Major facilitator superfamily (MFS) profile domain-containing protein</fullName>
    </recommendedName>
</protein>
<proteinExistence type="predicted"/>
<dbReference type="Proteomes" id="UP001596447">
    <property type="component" value="Unassembled WGS sequence"/>
</dbReference>
<accession>A0ABD5Z0H3</accession>
<comment type="caution">
    <text evidence="2">The sequence shown here is derived from an EMBL/GenBank/DDBJ whole genome shotgun (WGS) entry which is preliminary data.</text>
</comment>
<feature type="transmembrane region" description="Helical" evidence="1">
    <location>
        <begin position="7"/>
        <end position="26"/>
    </location>
</feature>
<keyword evidence="3" id="KW-1185">Reference proteome</keyword>
<evidence type="ECO:0000313" key="3">
    <source>
        <dbReference type="Proteomes" id="UP001596447"/>
    </source>
</evidence>
<evidence type="ECO:0000313" key="2">
    <source>
        <dbReference type="EMBL" id="MFC7198645.1"/>
    </source>
</evidence>
<feature type="transmembrane region" description="Helical" evidence="1">
    <location>
        <begin position="32"/>
        <end position="49"/>
    </location>
</feature>
<dbReference type="RefSeq" id="WP_279528603.1">
    <property type="nucleotide sequence ID" value="NZ_CP122312.1"/>
</dbReference>
<organism evidence="2 3">
    <name type="scientific">Halospeciosus flavus</name>
    <dbReference type="NCBI Taxonomy" id="3032283"/>
    <lineage>
        <taxon>Archaea</taxon>
        <taxon>Methanobacteriati</taxon>
        <taxon>Methanobacteriota</taxon>
        <taxon>Stenosarchaea group</taxon>
        <taxon>Halobacteria</taxon>
        <taxon>Halobacteriales</taxon>
        <taxon>Halobacteriaceae</taxon>
        <taxon>Halospeciosus</taxon>
    </lineage>
</organism>
<dbReference type="AlphaFoldDB" id="A0ABD5Z0H3"/>
<name>A0ABD5Z0H3_9EURY</name>
<sequence>MKRLANAALNFALNFVVGYAVGTVVADRSTGRRVGLGLGLVGAVGAYLLSGLEEVRNDGTSDAVDIEVQSPNQV</sequence>
<keyword evidence="1" id="KW-0812">Transmembrane</keyword>
<keyword evidence="1" id="KW-1133">Transmembrane helix</keyword>
<evidence type="ECO:0000256" key="1">
    <source>
        <dbReference type="SAM" id="Phobius"/>
    </source>
</evidence>
<gene>
    <name evidence="2" type="ORF">ACFQJ9_04280</name>
</gene>
<reference evidence="2 3" key="1">
    <citation type="journal article" date="2019" name="Int. J. Syst. Evol. Microbiol.">
        <title>The Global Catalogue of Microorganisms (GCM) 10K type strain sequencing project: providing services to taxonomists for standard genome sequencing and annotation.</title>
        <authorList>
            <consortium name="The Broad Institute Genomics Platform"/>
            <consortium name="The Broad Institute Genome Sequencing Center for Infectious Disease"/>
            <person name="Wu L."/>
            <person name="Ma J."/>
        </authorList>
    </citation>
    <scope>NUCLEOTIDE SEQUENCE [LARGE SCALE GENOMIC DNA]</scope>
    <source>
        <strain evidence="2 3">XZGYJ-43</strain>
    </source>
</reference>
<dbReference type="EMBL" id="JBHTAR010000011">
    <property type="protein sequence ID" value="MFC7198645.1"/>
    <property type="molecule type" value="Genomic_DNA"/>
</dbReference>
<keyword evidence="1" id="KW-0472">Membrane</keyword>